<dbReference type="AlphaFoldDB" id="A0A1G7Z8P4"/>
<comment type="similarity">
    <text evidence="16">Belongs to the SEDS family. FtsW subfamily.</text>
</comment>
<evidence type="ECO:0000256" key="16">
    <source>
        <dbReference type="ARBA" id="ARBA00038053"/>
    </source>
</evidence>
<dbReference type="GO" id="GO:0009252">
    <property type="term" value="P:peptidoglycan biosynthetic process"/>
    <property type="evidence" value="ECO:0007669"/>
    <property type="project" value="UniProtKB-KW"/>
</dbReference>
<keyword evidence="24" id="KW-1185">Reference proteome</keyword>
<evidence type="ECO:0000256" key="1">
    <source>
        <dbReference type="ARBA" id="ARBA00004651"/>
    </source>
</evidence>
<dbReference type="GO" id="GO:0071555">
    <property type="term" value="P:cell wall organization"/>
    <property type="evidence" value="ECO:0007669"/>
    <property type="project" value="UniProtKB-KW"/>
</dbReference>
<evidence type="ECO:0000256" key="2">
    <source>
        <dbReference type="ARBA" id="ARBA00004752"/>
    </source>
</evidence>
<comment type="catalytic activity">
    <reaction evidence="20">
        <text>[GlcNAc-(1-&gt;4)-Mur2Ac(oyl-L-Ala-gamma-D-Glu-L-Lys-D-Ala-D-Ala)](n)-di-trans,octa-cis-undecaprenyl diphosphate + beta-D-GlcNAc-(1-&gt;4)-Mur2Ac(oyl-L-Ala-gamma-D-Glu-L-Lys-D-Ala-D-Ala)-di-trans,octa-cis-undecaprenyl diphosphate = [GlcNAc-(1-&gt;4)-Mur2Ac(oyl-L-Ala-gamma-D-Glu-L-Lys-D-Ala-D-Ala)](n+1)-di-trans,octa-cis-undecaprenyl diphosphate + di-trans,octa-cis-undecaprenyl diphosphate + H(+)</text>
        <dbReference type="Rhea" id="RHEA:23708"/>
        <dbReference type="Rhea" id="RHEA-COMP:9602"/>
        <dbReference type="Rhea" id="RHEA-COMP:9603"/>
        <dbReference type="ChEBI" id="CHEBI:15378"/>
        <dbReference type="ChEBI" id="CHEBI:58405"/>
        <dbReference type="ChEBI" id="CHEBI:60033"/>
        <dbReference type="ChEBI" id="CHEBI:78435"/>
        <dbReference type="EC" id="2.4.99.28"/>
    </reaction>
</comment>
<evidence type="ECO:0000256" key="20">
    <source>
        <dbReference type="ARBA" id="ARBA00049902"/>
    </source>
</evidence>
<feature type="transmembrane region" description="Helical" evidence="22">
    <location>
        <begin position="106"/>
        <end position="131"/>
    </location>
</feature>
<keyword evidence="9" id="KW-0573">Peptidoglycan synthesis</keyword>
<evidence type="ECO:0000256" key="10">
    <source>
        <dbReference type="ARBA" id="ARBA00022989"/>
    </source>
</evidence>
<evidence type="ECO:0000256" key="12">
    <source>
        <dbReference type="ARBA" id="ARBA00023306"/>
    </source>
</evidence>
<evidence type="ECO:0000256" key="9">
    <source>
        <dbReference type="ARBA" id="ARBA00022984"/>
    </source>
</evidence>
<proteinExistence type="inferred from homology"/>
<evidence type="ECO:0000313" key="23">
    <source>
        <dbReference type="EMBL" id="SDH04876.1"/>
    </source>
</evidence>
<protein>
    <recommendedName>
        <fullName evidence="17">Probable peptidoglycan glycosyltransferase FtsW</fullName>
        <ecNumber evidence="19">2.4.99.28</ecNumber>
    </recommendedName>
    <alternativeName>
        <fullName evidence="18">Cell division protein FtsW</fullName>
    </alternativeName>
    <alternativeName>
        <fullName evidence="15">Cell wall polymerase</fullName>
    </alternativeName>
    <alternativeName>
        <fullName evidence="14">Peptidoglycan polymerase</fullName>
    </alternativeName>
</protein>
<keyword evidence="8" id="KW-0133">Cell shape</keyword>
<dbReference type="GO" id="GO:0032153">
    <property type="term" value="C:cell division site"/>
    <property type="evidence" value="ECO:0007669"/>
    <property type="project" value="TreeGrafter"/>
</dbReference>
<evidence type="ECO:0000256" key="17">
    <source>
        <dbReference type="ARBA" id="ARBA00041185"/>
    </source>
</evidence>
<feature type="transmembrane region" description="Helical" evidence="22">
    <location>
        <begin position="342"/>
        <end position="364"/>
    </location>
</feature>
<organism evidence="23 24">
    <name type="scientific">Desulfosporosinus hippei DSM 8344</name>
    <dbReference type="NCBI Taxonomy" id="1121419"/>
    <lineage>
        <taxon>Bacteria</taxon>
        <taxon>Bacillati</taxon>
        <taxon>Bacillota</taxon>
        <taxon>Clostridia</taxon>
        <taxon>Eubacteriales</taxon>
        <taxon>Desulfitobacteriaceae</taxon>
        <taxon>Desulfosporosinus</taxon>
    </lineage>
</organism>
<feature type="transmembrane region" description="Helical" evidence="22">
    <location>
        <begin position="45"/>
        <end position="64"/>
    </location>
</feature>
<dbReference type="STRING" id="1121419.SAMN05443529_10936"/>
<dbReference type="GO" id="GO:0008955">
    <property type="term" value="F:peptidoglycan glycosyltransferase activity"/>
    <property type="evidence" value="ECO:0007669"/>
    <property type="project" value="UniProtKB-EC"/>
</dbReference>
<dbReference type="RefSeq" id="WP_092332676.1">
    <property type="nucleotide sequence ID" value="NZ_FNCP01000009.1"/>
</dbReference>
<dbReference type="OrthoDB" id="9812661at2"/>
<evidence type="ECO:0000256" key="21">
    <source>
        <dbReference type="ARBA" id="ARBA00049966"/>
    </source>
</evidence>
<feature type="transmembrane region" description="Helical" evidence="22">
    <location>
        <begin position="167"/>
        <end position="182"/>
    </location>
</feature>
<evidence type="ECO:0000256" key="5">
    <source>
        <dbReference type="ARBA" id="ARBA00022676"/>
    </source>
</evidence>
<keyword evidence="3" id="KW-1003">Cell membrane</keyword>
<feature type="transmembrane region" description="Helical" evidence="22">
    <location>
        <begin position="276"/>
        <end position="297"/>
    </location>
</feature>
<evidence type="ECO:0000256" key="4">
    <source>
        <dbReference type="ARBA" id="ARBA00022618"/>
    </source>
</evidence>
<dbReference type="GO" id="GO:0005886">
    <property type="term" value="C:plasma membrane"/>
    <property type="evidence" value="ECO:0007669"/>
    <property type="project" value="UniProtKB-SubCell"/>
</dbReference>
<feature type="transmembrane region" description="Helical" evidence="22">
    <location>
        <begin position="143"/>
        <end position="161"/>
    </location>
</feature>
<dbReference type="GO" id="GO:0015648">
    <property type="term" value="F:lipid-linked peptidoglycan transporter activity"/>
    <property type="evidence" value="ECO:0007669"/>
    <property type="project" value="TreeGrafter"/>
</dbReference>
<feature type="transmembrane region" description="Helical" evidence="22">
    <location>
        <begin position="76"/>
        <end position="94"/>
    </location>
</feature>
<keyword evidence="13" id="KW-0961">Cell wall biogenesis/degradation</keyword>
<dbReference type="Pfam" id="PF01098">
    <property type="entry name" value="FTSW_RODA_SPOVE"/>
    <property type="match status" value="1"/>
</dbReference>
<dbReference type="GO" id="GO:0008360">
    <property type="term" value="P:regulation of cell shape"/>
    <property type="evidence" value="ECO:0007669"/>
    <property type="project" value="UniProtKB-KW"/>
</dbReference>
<dbReference type="NCBIfam" id="TIGR02614">
    <property type="entry name" value="ftsW"/>
    <property type="match status" value="1"/>
</dbReference>
<evidence type="ECO:0000256" key="6">
    <source>
        <dbReference type="ARBA" id="ARBA00022679"/>
    </source>
</evidence>
<keyword evidence="4 23" id="KW-0132">Cell division</keyword>
<accession>A0A1G7Z8P4</accession>
<reference evidence="24" key="1">
    <citation type="submission" date="2016-10" db="EMBL/GenBank/DDBJ databases">
        <authorList>
            <person name="Varghese N."/>
            <person name="Submissions S."/>
        </authorList>
    </citation>
    <scope>NUCLEOTIDE SEQUENCE [LARGE SCALE GENOMIC DNA]</scope>
    <source>
        <strain evidence="24">DSM 8344</strain>
    </source>
</reference>
<evidence type="ECO:0000256" key="7">
    <source>
        <dbReference type="ARBA" id="ARBA00022692"/>
    </source>
</evidence>
<evidence type="ECO:0000256" key="15">
    <source>
        <dbReference type="ARBA" id="ARBA00033270"/>
    </source>
</evidence>
<dbReference type="PANTHER" id="PTHR30474:SF2">
    <property type="entry name" value="PEPTIDOGLYCAN GLYCOSYLTRANSFERASE FTSW-RELATED"/>
    <property type="match status" value="1"/>
</dbReference>
<evidence type="ECO:0000256" key="14">
    <source>
        <dbReference type="ARBA" id="ARBA00032370"/>
    </source>
</evidence>
<dbReference type="PANTHER" id="PTHR30474">
    <property type="entry name" value="CELL CYCLE PROTEIN"/>
    <property type="match status" value="1"/>
</dbReference>
<dbReference type="EMBL" id="FNCP01000009">
    <property type="protein sequence ID" value="SDH04876.1"/>
    <property type="molecule type" value="Genomic_DNA"/>
</dbReference>
<feature type="transmembrane region" description="Helical" evidence="22">
    <location>
        <begin position="12"/>
        <end position="33"/>
    </location>
</feature>
<keyword evidence="11 22" id="KW-0472">Membrane</keyword>
<keyword evidence="12" id="KW-0131">Cell cycle</keyword>
<evidence type="ECO:0000256" key="3">
    <source>
        <dbReference type="ARBA" id="ARBA00022475"/>
    </source>
</evidence>
<evidence type="ECO:0000313" key="24">
    <source>
        <dbReference type="Proteomes" id="UP000198656"/>
    </source>
</evidence>
<keyword evidence="5" id="KW-0328">Glycosyltransferase</keyword>
<evidence type="ECO:0000256" key="8">
    <source>
        <dbReference type="ARBA" id="ARBA00022960"/>
    </source>
</evidence>
<keyword evidence="6" id="KW-0808">Transferase</keyword>
<evidence type="ECO:0000256" key="19">
    <source>
        <dbReference type="ARBA" id="ARBA00044770"/>
    </source>
</evidence>
<feature type="transmembrane region" description="Helical" evidence="22">
    <location>
        <begin position="189"/>
        <end position="206"/>
    </location>
</feature>
<evidence type="ECO:0000256" key="18">
    <source>
        <dbReference type="ARBA" id="ARBA00041418"/>
    </source>
</evidence>
<evidence type="ECO:0000256" key="13">
    <source>
        <dbReference type="ARBA" id="ARBA00023316"/>
    </source>
</evidence>
<dbReference type="GO" id="GO:0051301">
    <property type="term" value="P:cell division"/>
    <property type="evidence" value="ECO:0007669"/>
    <property type="project" value="UniProtKB-KW"/>
</dbReference>
<comment type="function">
    <text evidence="21">Peptidoglycan polymerase that is essential for cell division.</text>
</comment>
<sequence length="384" mass="42131">MPKRKPTLPIDFPILYIALAVLAFGLIMVLSAGAVRGFNATQNSYYYFSQQLKWTLVGSVFAIIAMKIPYTFVRRFAGIGVIVSLVLLIAILFTDAGKTVNGSARWIVVAGVTIQPSEIAKLAMVLFYAHVLDRYPIQRGSDWRIPLGILVPSTVLVLGLVYKQPDLGTTMVIALTCAVMLLQTEIPTIWFVAAVPTLGLPLFYFIRATEYQWERIMVWMDPWKYAMGKGYQITNAEIAFGSGGLFGVGLGRSLQKYGFLPENHTDTIFAIAGEELGLLGTTLLLCLFVALYARAYQVLRECPDRFARLLGYGITSSLAIQTTINLAVVTGVLPVTGITLPLISYGGASLVITLVKIGLILNLSRYRKTASKERNVKTLTDISV</sequence>
<evidence type="ECO:0000256" key="11">
    <source>
        <dbReference type="ARBA" id="ARBA00023136"/>
    </source>
</evidence>
<comment type="pathway">
    <text evidence="2">Cell wall biogenesis; peptidoglycan biosynthesis.</text>
</comment>
<comment type="subcellular location">
    <subcellularLocation>
        <location evidence="1">Cell membrane</location>
        <topology evidence="1">Multi-pass membrane protein</topology>
    </subcellularLocation>
</comment>
<gene>
    <name evidence="23" type="ORF">SAMN05443529_10936</name>
</gene>
<dbReference type="InterPro" id="IPR013437">
    <property type="entry name" value="FtsW"/>
</dbReference>
<keyword evidence="7 22" id="KW-0812">Transmembrane</keyword>
<dbReference type="Proteomes" id="UP000198656">
    <property type="component" value="Unassembled WGS sequence"/>
</dbReference>
<feature type="transmembrane region" description="Helical" evidence="22">
    <location>
        <begin position="309"/>
        <end position="336"/>
    </location>
</feature>
<dbReference type="EC" id="2.4.99.28" evidence="19"/>
<keyword evidence="10 22" id="KW-1133">Transmembrane helix</keyword>
<dbReference type="InterPro" id="IPR001182">
    <property type="entry name" value="FtsW/RodA"/>
</dbReference>
<name>A0A1G7Z8P4_9FIRM</name>
<evidence type="ECO:0000256" key="22">
    <source>
        <dbReference type="SAM" id="Phobius"/>
    </source>
</evidence>